<protein>
    <submittedName>
        <fullName evidence="2">Uncharacterized protein</fullName>
    </submittedName>
</protein>
<evidence type="ECO:0000256" key="1">
    <source>
        <dbReference type="SAM" id="Phobius"/>
    </source>
</evidence>
<gene>
    <name evidence="2" type="ORF">FPD99_23305</name>
</gene>
<keyword evidence="1" id="KW-0472">Membrane</keyword>
<name>A0A5I0MR29_SALET</name>
<comment type="caution">
    <text evidence="2">The sequence shown here is derived from an EMBL/GenBank/DDBJ whole genome shotgun (WGS) entry which is preliminary data.</text>
</comment>
<keyword evidence="1" id="KW-1133">Transmembrane helix</keyword>
<sequence length="153" mass="17378">MSQPSREQVFTLCYSHYLEAMTETLNRRCERMICFFQFLLGSAVFAQSSLGWLFGAAVAVCAALQYSWNPGKLAANARKQSFRYQQLRNNLDNLTADELTQKMRIIEQDDSPVTNALLNPARCRAYIALGWPQAEKLTRRERVLAFLAGGIPH</sequence>
<reference evidence="2" key="1">
    <citation type="submission" date="2019-07" db="EMBL/GenBank/DDBJ databases">
        <authorList>
            <person name="Ashton P.M."/>
            <person name="Dallman T."/>
            <person name="Nair S."/>
            <person name="De Pinna E."/>
            <person name="Peters T."/>
            <person name="Grant K."/>
        </authorList>
    </citation>
    <scope>NUCLEOTIDE SEQUENCE</scope>
    <source>
        <strain evidence="2">773673</strain>
    </source>
</reference>
<feature type="transmembrane region" description="Helical" evidence="1">
    <location>
        <begin position="35"/>
        <end position="68"/>
    </location>
</feature>
<organism evidence="2">
    <name type="scientific">Salmonella enterica subsp. enterica serovar Glostrup</name>
    <dbReference type="NCBI Taxonomy" id="1151180"/>
    <lineage>
        <taxon>Bacteria</taxon>
        <taxon>Pseudomonadati</taxon>
        <taxon>Pseudomonadota</taxon>
        <taxon>Gammaproteobacteria</taxon>
        <taxon>Enterobacterales</taxon>
        <taxon>Enterobacteriaceae</taxon>
        <taxon>Salmonella</taxon>
    </lineage>
</organism>
<proteinExistence type="predicted"/>
<dbReference type="EMBL" id="AAIQMM010000032">
    <property type="protein sequence ID" value="ECH0896883.1"/>
    <property type="molecule type" value="Genomic_DNA"/>
</dbReference>
<accession>A0A5I0MR29</accession>
<keyword evidence="1" id="KW-0812">Transmembrane</keyword>
<dbReference type="AlphaFoldDB" id="A0A5I0MR29"/>
<evidence type="ECO:0000313" key="2">
    <source>
        <dbReference type="EMBL" id="ECH0896883.1"/>
    </source>
</evidence>